<reference evidence="3 4" key="1">
    <citation type="submission" date="2024-09" db="EMBL/GenBank/DDBJ databases">
        <authorList>
            <person name="Sun Q."/>
            <person name="Mori K."/>
        </authorList>
    </citation>
    <scope>NUCLEOTIDE SEQUENCE [LARGE SCALE GENOMIC DNA]</scope>
    <source>
        <strain evidence="3 4">CCM 7650</strain>
    </source>
</reference>
<dbReference type="InterPro" id="IPR051532">
    <property type="entry name" value="Ester_Hydrolysis_Enzymes"/>
</dbReference>
<dbReference type="Proteomes" id="UP001589797">
    <property type="component" value="Unassembled WGS sequence"/>
</dbReference>
<organism evidence="3 4">
    <name type="scientific">Fontibacter flavus</name>
    <dbReference type="NCBI Taxonomy" id="654838"/>
    <lineage>
        <taxon>Bacteria</taxon>
        <taxon>Pseudomonadati</taxon>
        <taxon>Bacteroidota</taxon>
        <taxon>Cytophagia</taxon>
        <taxon>Cytophagales</taxon>
        <taxon>Cyclobacteriaceae</taxon>
        <taxon>Fontibacter</taxon>
    </lineage>
</organism>
<evidence type="ECO:0000313" key="3">
    <source>
        <dbReference type="EMBL" id="MFC0261071.1"/>
    </source>
</evidence>
<evidence type="ECO:0000256" key="1">
    <source>
        <dbReference type="SAM" id="Phobius"/>
    </source>
</evidence>
<keyword evidence="3" id="KW-0378">Hydrolase</keyword>
<dbReference type="Gene3D" id="3.40.50.1110">
    <property type="entry name" value="SGNH hydrolase"/>
    <property type="match status" value="1"/>
</dbReference>
<dbReference type="Pfam" id="PF13472">
    <property type="entry name" value="Lipase_GDSL_2"/>
    <property type="match status" value="1"/>
</dbReference>
<sequence>MLWNRLSYFVELILFIPFSPILIQLGKNLRKNITRLTPFSEAIVHKSHSAKSKILIIGESTAAGVGASSVEKTISSQVFHQLKKAHDIYNLGKNGLRAFQLKKLYTKGNPEDLTKIDIVIILIGANDCFNFTSPGKFQSALSEFLEEITSIGSVKKIIIPTIPPVNQFPAIPSLIRFFLGWHRSILAREILHLKTKFSLVDFENSSEKFPKNFFAPDGIHPSDLGYELLAKQISDKIQ</sequence>
<dbReference type="PANTHER" id="PTHR30383">
    <property type="entry name" value="THIOESTERASE 1/PROTEASE 1/LYSOPHOSPHOLIPASE L1"/>
    <property type="match status" value="1"/>
</dbReference>
<keyword evidence="1" id="KW-1133">Transmembrane helix</keyword>
<accession>A0ABV6FMI1</accession>
<comment type="caution">
    <text evidence="3">The sequence shown here is derived from an EMBL/GenBank/DDBJ whole genome shotgun (WGS) entry which is preliminary data.</text>
</comment>
<dbReference type="CDD" id="cd01836">
    <property type="entry name" value="FeeA_FeeB_like"/>
    <property type="match status" value="1"/>
</dbReference>
<name>A0ABV6FMI1_9BACT</name>
<evidence type="ECO:0000313" key="4">
    <source>
        <dbReference type="Proteomes" id="UP001589797"/>
    </source>
</evidence>
<dbReference type="SUPFAM" id="SSF52266">
    <property type="entry name" value="SGNH hydrolase"/>
    <property type="match status" value="1"/>
</dbReference>
<keyword evidence="1" id="KW-0472">Membrane</keyword>
<keyword evidence="1" id="KW-0812">Transmembrane</keyword>
<feature type="domain" description="SGNH hydrolase-type esterase" evidence="2">
    <location>
        <begin position="57"/>
        <end position="228"/>
    </location>
</feature>
<dbReference type="InterPro" id="IPR036514">
    <property type="entry name" value="SGNH_hydro_sf"/>
</dbReference>
<protein>
    <submittedName>
        <fullName evidence="3">SGNH/GDSL hydrolase family protein</fullName>
    </submittedName>
</protein>
<keyword evidence="4" id="KW-1185">Reference proteome</keyword>
<dbReference type="RefSeq" id="WP_382385527.1">
    <property type="nucleotide sequence ID" value="NZ_JBHLWI010000001.1"/>
</dbReference>
<gene>
    <name evidence="3" type="ORF">ACFFIP_00140</name>
</gene>
<proteinExistence type="predicted"/>
<dbReference type="PANTHER" id="PTHR30383:SF5">
    <property type="entry name" value="SGNH HYDROLASE-TYPE ESTERASE DOMAIN-CONTAINING PROTEIN"/>
    <property type="match status" value="1"/>
</dbReference>
<dbReference type="EMBL" id="JBHLWI010000001">
    <property type="protein sequence ID" value="MFC0261071.1"/>
    <property type="molecule type" value="Genomic_DNA"/>
</dbReference>
<evidence type="ECO:0000259" key="2">
    <source>
        <dbReference type="Pfam" id="PF13472"/>
    </source>
</evidence>
<dbReference type="GO" id="GO:0016787">
    <property type="term" value="F:hydrolase activity"/>
    <property type="evidence" value="ECO:0007669"/>
    <property type="project" value="UniProtKB-KW"/>
</dbReference>
<feature type="transmembrane region" description="Helical" evidence="1">
    <location>
        <begin position="6"/>
        <end position="25"/>
    </location>
</feature>
<dbReference type="InterPro" id="IPR013830">
    <property type="entry name" value="SGNH_hydro"/>
</dbReference>